<evidence type="ECO:0000313" key="10">
    <source>
        <dbReference type="EMBL" id="MDX8303345.1"/>
    </source>
</evidence>
<name>A0AAW9FD15_9HYPH</name>
<evidence type="ECO:0000256" key="5">
    <source>
        <dbReference type="ARBA" id="ARBA00022842"/>
    </source>
</evidence>
<comment type="similarity">
    <text evidence="8">Belongs to the P-Pant transferase superfamily. AcpS family.</text>
</comment>
<dbReference type="GO" id="GO:0006633">
    <property type="term" value="P:fatty acid biosynthetic process"/>
    <property type="evidence" value="ECO:0007669"/>
    <property type="project" value="UniProtKB-UniRule"/>
</dbReference>
<keyword evidence="6 8" id="KW-0443">Lipid metabolism</keyword>
<dbReference type="InterPro" id="IPR008278">
    <property type="entry name" value="4-PPantetheinyl_Trfase_dom"/>
</dbReference>
<dbReference type="EMBL" id="JAVRAF010000003">
    <property type="protein sequence ID" value="MDX8303345.1"/>
    <property type="molecule type" value="Genomic_DNA"/>
</dbReference>
<evidence type="ECO:0000256" key="6">
    <source>
        <dbReference type="ARBA" id="ARBA00023098"/>
    </source>
</evidence>
<dbReference type="NCBIfam" id="TIGR00516">
    <property type="entry name" value="acpS"/>
    <property type="match status" value="1"/>
</dbReference>
<organism evidence="10">
    <name type="scientific">Agrobacterium rosae</name>
    <dbReference type="NCBI Taxonomy" id="1972867"/>
    <lineage>
        <taxon>Bacteria</taxon>
        <taxon>Pseudomonadati</taxon>
        <taxon>Pseudomonadota</taxon>
        <taxon>Alphaproteobacteria</taxon>
        <taxon>Hyphomicrobiales</taxon>
        <taxon>Rhizobiaceae</taxon>
        <taxon>Rhizobium/Agrobacterium group</taxon>
        <taxon>Agrobacterium</taxon>
    </lineage>
</organism>
<accession>A0AAW9FD15</accession>
<dbReference type="AlphaFoldDB" id="A0AAW9FD15"/>
<dbReference type="InterPro" id="IPR002582">
    <property type="entry name" value="ACPS"/>
</dbReference>
<dbReference type="HAMAP" id="MF_00101">
    <property type="entry name" value="AcpS"/>
    <property type="match status" value="1"/>
</dbReference>
<keyword evidence="4 8" id="KW-0276">Fatty acid metabolism</keyword>
<evidence type="ECO:0000256" key="8">
    <source>
        <dbReference type="HAMAP-Rule" id="MF_00101"/>
    </source>
</evidence>
<protein>
    <recommendedName>
        <fullName evidence="8">Holo-[acyl-carrier-protein] synthase</fullName>
        <shortName evidence="8">Holo-ACP synthase</shortName>
        <ecNumber evidence="8">2.7.8.7</ecNumber>
    </recommendedName>
    <alternativeName>
        <fullName evidence="8">4'-phosphopantetheinyl transferase AcpS</fullName>
    </alternativeName>
</protein>
<reference evidence="10" key="1">
    <citation type="journal article" date="2023" name="Phytobiomes J">
        <title>Deciphering the key players within the bacterial microbiota associated with aerial crown gall tumors on rhododendron: Insights into the gallobiome.</title>
        <authorList>
            <person name="Kuzmanovic N."/>
            <person name="Nesme J."/>
            <person name="Wolf J."/>
            <person name="Neumann-Schaal M."/>
            <person name="Petersen J."/>
            <person name="Fernandez-Gnecco G."/>
            <person name="Sproeer C."/>
            <person name="Bunk B."/>
            <person name="Overmann J."/>
            <person name="Sorensen S.J."/>
            <person name="Idczak E."/>
            <person name="Smalla K."/>
        </authorList>
    </citation>
    <scope>NUCLEOTIDE SEQUENCE</scope>
    <source>
        <strain evidence="10">Rho-11.1</strain>
    </source>
</reference>
<keyword evidence="8" id="KW-0963">Cytoplasm</keyword>
<keyword evidence="3 8" id="KW-0479">Metal-binding</keyword>
<dbReference type="RefSeq" id="WP_103587596.1">
    <property type="nucleotide sequence ID" value="NZ_CP192781.1"/>
</dbReference>
<dbReference type="Pfam" id="PF01648">
    <property type="entry name" value="ACPS"/>
    <property type="match status" value="1"/>
</dbReference>
<dbReference type="GO" id="GO:0005737">
    <property type="term" value="C:cytoplasm"/>
    <property type="evidence" value="ECO:0007669"/>
    <property type="project" value="UniProtKB-SubCell"/>
</dbReference>
<feature type="binding site" evidence="8">
    <location>
        <position position="57"/>
    </location>
    <ligand>
        <name>Mg(2+)</name>
        <dbReference type="ChEBI" id="CHEBI:18420"/>
    </ligand>
</feature>
<evidence type="ECO:0000256" key="2">
    <source>
        <dbReference type="ARBA" id="ARBA00022679"/>
    </source>
</evidence>
<keyword evidence="7 8" id="KW-0275">Fatty acid biosynthesis</keyword>
<evidence type="ECO:0000256" key="1">
    <source>
        <dbReference type="ARBA" id="ARBA00022516"/>
    </source>
</evidence>
<dbReference type="GO" id="GO:0008897">
    <property type="term" value="F:holo-[acyl-carrier-protein] synthase activity"/>
    <property type="evidence" value="ECO:0007669"/>
    <property type="project" value="UniProtKB-UniRule"/>
</dbReference>
<dbReference type="SUPFAM" id="SSF56214">
    <property type="entry name" value="4'-phosphopantetheinyl transferase"/>
    <property type="match status" value="1"/>
</dbReference>
<dbReference type="Gene3D" id="3.90.470.20">
    <property type="entry name" value="4'-phosphopantetheinyl transferase domain"/>
    <property type="match status" value="1"/>
</dbReference>
<keyword evidence="1 8" id="KW-0444">Lipid biosynthesis</keyword>
<evidence type="ECO:0000256" key="3">
    <source>
        <dbReference type="ARBA" id="ARBA00022723"/>
    </source>
</evidence>
<dbReference type="InterPro" id="IPR004568">
    <property type="entry name" value="Ppantetheine-prot_Trfase_dom"/>
</dbReference>
<dbReference type="EC" id="2.7.8.7" evidence="8"/>
<comment type="cofactor">
    <cofactor evidence="8">
        <name>Mg(2+)</name>
        <dbReference type="ChEBI" id="CHEBI:18420"/>
    </cofactor>
</comment>
<comment type="function">
    <text evidence="8">Transfers the 4'-phosphopantetheine moiety from coenzyme A to a Ser of acyl-carrier-protein.</text>
</comment>
<dbReference type="NCBIfam" id="TIGR00556">
    <property type="entry name" value="pantethn_trn"/>
    <property type="match status" value="1"/>
</dbReference>
<sequence>MIIGMGSDLIDIRRIETSISRFGNRFTHRCFTELEQKKSDGRKNRAASYAKRFAAKEACSKALGTGLAQGVFWKDMGVVNLPSGKPTMRLTNGAAERLAKLLPAGHEAIIHLTITDEFPYAQAFVIIEALPTAK</sequence>
<dbReference type="GO" id="GO:0000287">
    <property type="term" value="F:magnesium ion binding"/>
    <property type="evidence" value="ECO:0007669"/>
    <property type="project" value="UniProtKB-UniRule"/>
</dbReference>
<comment type="subcellular location">
    <subcellularLocation>
        <location evidence="8">Cytoplasm</location>
    </subcellularLocation>
</comment>
<comment type="catalytic activity">
    <reaction evidence="8">
        <text>apo-[ACP] + CoA = holo-[ACP] + adenosine 3',5'-bisphosphate + H(+)</text>
        <dbReference type="Rhea" id="RHEA:12068"/>
        <dbReference type="Rhea" id="RHEA-COMP:9685"/>
        <dbReference type="Rhea" id="RHEA-COMP:9690"/>
        <dbReference type="ChEBI" id="CHEBI:15378"/>
        <dbReference type="ChEBI" id="CHEBI:29999"/>
        <dbReference type="ChEBI" id="CHEBI:57287"/>
        <dbReference type="ChEBI" id="CHEBI:58343"/>
        <dbReference type="ChEBI" id="CHEBI:64479"/>
        <dbReference type="EC" id="2.7.8.7"/>
    </reaction>
</comment>
<evidence type="ECO:0000256" key="7">
    <source>
        <dbReference type="ARBA" id="ARBA00023160"/>
    </source>
</evidence>
<feature type="binding site" evidence="8">
    <location>
        <position position="8"/>
    </location>
    <ligand>
        <name>Mg(2+)</name>
        <dbReference type="ChEBI" id="CHEBI:18420"/>
    </ligand>
</feature>
<comment type="caution">
    <text evidence="10">The sequence shown here is derived from an EMBL/GenBank/DDBJ whole genome shotgun (WGS) entry which is preliminary data.</text>
</comment>
<dbReference type="InterPro" id="IPR037143">
    <property type="entry name" value="4-PPantetheinyl_Trfase_dom_sf"/>
</dbReference>
<gene>
    <name evidence="8 10" type="primary">acpS</name>
    <name evidence="10" type="ORF">RMR22_13880</name>
</gene>
<keyword evidence="2 8" id="KW-0808">Transferase</keyword>
<proteinExistence type="inferred from homology"/>
<keyword evidence="5 8" id="KW-0460">Magnesium</keyword>
<evidence type="ECO:0000259" key="9">
    <source>
        <dbReference type="Pfam" id="PF01648"/>
    </source>
</evidence>
<feature type="domain" description="4'-phosphopantetheinyl transferase" evidence="9">
    <location>
        <begin position="5"/>
        <end position="100"/>
    </location>
</feature>
<evidence type="ECO:0000256" key="4">
    <source>
        <dbReference type="ARBA" id="ARBA00022832"/>
    </source>
</evidence>